<feature type="transmembrane region" description="Helical" evidence="1">
    <location>
        <begin position="123"/>
        <end position="141"/>
    </location>
</feature>
<sequence>MSPEAADQSAVVRLSVVHAERRIDLAVPGRLPLLEVLPGVARGLGVLDATLLHGGYRLTRADGTELDPARGAIAQGIGHGEILTLTRGQLIAVPRRYDDVVEAVIDATSAHHAAWRPEDAARTATAVSLTLVALSAILLALQPADSFIPAVVAGTGLLVLLALTATLGRIRQREAGIAFGIAAAGFAGLTGALLVRDQPLWGFTLAAAGAGLAIGGAAAMLLAARPVELLALPIALGVAIALPASVVGITGVAPEGPFSVMVACAGLLAGALPWLTLSSTRIRVVSPSTEAEMFDPPPPIDPDAVAARVDSGHRLLVALRIACAIAVLTATPVVAASSWIGTALTITCGTVLMFQSRQSVRRASVLVLLAGGTAILGVSGLTAILAHREQAPVLLAALLIATGLVTGLTLLSARARMRLSTLGDTVEVVLLAALLPLGALAAGIA</sequence>
<dbReference type="InterPro" id="IPR024962">
    <property type="entry name" value="YukD-like"/>
</dbReference>
<protein>
    <submittedName>
        <fullName evidence="3">Type VII secretion integral membrane protein EccD</fullName>
    </submittedName>
</protein>
<feature type="domain" description="EccD-like transmembrane" evidence="2">
    <location>
        <begin position="123"/>
        <end position="443"/>
    </location>
</feature>
<feature type="transmembrane region" description="Helical" evidence="1">
    <location>
        <begin position="315"/>
        <end position="331"/>
    </location>
</feature>
<dbReference type="KEGG" id="ltr:EVS81_11475"/>
<reference evidence="3 4" key="1">
    <citation type="submission" date="2019-02" db="EMBL/GenBank/DDBJ databases">
        <authorList>
            <person name="Sun L."/>
            <person name="Pan D."/>
            <person name="Wu X."/>
        </authorList>
    </citation>
    <scope>NUCLEOTIDE SEQUENCE [LARGE SCALE GENOMIC DNA]</scope>
    <source>
        <strain evidence="3 4">JW-1</strain>
    </source>
</reference>
<feature type="transmembrane region" description="Helical" evidence="1">
    <location>
        <begin position="175"/>
        <end position="194"/>
    </location>
</feature>
<dbReference type="Pfam" id="PF19053">
    <property type="entry name" value="EccD"/>
    <property type="match status" value="1"/>
</dbReference>
<keyword evidence="1" id="KW-1133">Transmembrane helix</keyword>
<feature type="transmembrane region" description="Helical" evidence="1">
    <location>
        <begin position="147"/>
        <end position="168"/>
    </location>
</feature>
<evidence type="ECO:0000313" key="3">
    <source>
        <dbReference type="EMBL" id="QBE49379.1"/>
    </source>
</evidence>
<dbReference type="OrthoDB" id="4824971at2"/>
<proteinExistence type="predicted"/>
<dbReference type="Proteomes" id="UP000289260">
    <property type="component" value="Chromosome"/>
</dbReference>
<feature type="transmembrane region" description="Helical" evidence="1">
    <location>
        <begin position="425"/>
        <end position="444"/>
    </location>
</feature>
<accession>A0A4V0Z1S0</accession>
<organism evidence="3 4">
    <name type="scientific">Leucobacter triazinivorans</name>
    <dbReference type="NCBI Taxonomy" id="1784719"/>
    <lineage>
        <taxon>Bacteria</taxon>
        <taxon>Bacillati</taxon>
        <taxon>Actinomycetota</taxon>
        <taxon>Actinomycetes</taxon>
        <taxon>Micrococcales</taxon>
        <taxon>Microbacteriaceae</taxon>
        <taxon>Leucobacter</taxon>
    </lineage>
</organism>
<evidence type="ECO:0000313" key="4">
    <source>
        <dbReference type="Proteomes" id="UP000289260"/>
    </source>
</evidence>
<feature type="transmembrane region" description="Helical" evidence="1">
    <location>
        <begin position="200"/>
        <end position="222"/>
    </location>
</feature>
<evidence type="ECO:0000259" key="2">
    <source>
        <dbReference type="Pfam" id="PF19053"/>
    </source>
</evidence>
<evidence type="ECO:0000256" key="1">
    <source>
        <dbReference type="SAM" id="Phobius"/>
    </source>
</evidence>
<dbReference type="Gene3D" id="3.10.20.90">
    <property type="entry name" value="Phosphatidylinositol 3-kinase Catalytic Subunit, Chain A, domain 1"/>
    <property type="match status" value="1"/>
</dbReference>
<dbReference type="InterPro" id="IPR044049">
    <property type="entry name" value="EccD_transm"/>
</dbReference>
<name>A0A4V0Z1S0_9MICO</name>
<dbReference type="Pfam" id="PF08817">
    <property type="entry name" value="YukD"/>
    <property type="match status" value="1"/>
</dbReference>
<feature type="transmembrane region" description="Helical" evidence="1">
    <location>
        <begin position="366"/>
        <end position="387"/>
    </location>
</feature>
<feature type="transmembrane region" description="Helical" evidence="1">
    <location>
        <begin position="337"/>
        <end position="354"/>
    </location>
</feature>
<feature type="transmembrane region" description="Helical" evidence="1">
    <location>
        <begin position="393"/>
        <end position="413"/>
    </location>
</feature>
<keyword evidence="1" id="KW-0812">Transmembrane</keyword>
<feature type="transmembrane region" description="Helical" evidence="1">
    <location>
        <begin position="258"/>
        <end position="277"/>
    </location>
</feature>
<keyword evidence="4" id="KW-1185">Reference proteome</keyword>
<feature type="transmembrane region" description="Helical" evidence="1">
    <location>
        <begin position="229"/>
        <end position="252"/>
    </location>
</feature>
<dbReference type="AlphaFoldDB" id="A0A4V0Z1S0"/>
<keyword evidence="1" id="KW-0472">Membrane</keyword>
<gene>
    <name evidence="3" type="ORF">EVS81_11475</name>
</gene>
<dbReference type="RefSeq" id="WP_130110508.1">
    <property type="nucleotide sequence ID" value="NZ_CP035806.1"/>
</dbReference>
<dbReference type="EMBL" id="CP035806">
    <property type="protein sequence ID" value="QBE49379.1"/>
    <property type="molecule type" value="Genomic_DNA"/>
</dbReference>